<gene>
    <name evidence="7" type="ORF">MKW94_024652</name>
</gene>
<dbReference type="InterPro" id="IPR007749">
    <property type="entry name" value="DUF677"/>
</dbReference>
<evidence type="ECO:0000256" key="5">
    <source>
        <dbReference type="ARBA" id="ARBA00023136"/>
    </source>
</evidence>
<dbReference type="AlphaFoldDB" id="A0AA41SF11"/>
<evidence type="ECO:0000256" key="3">
    <source>
        <dbReference type="ARBA" id="ARBA00022692"/>
    </source>
</evidence>
<feature type="compositionally biased region" description="Acidic residues" evidence="6">
    <location>
        <begin position="73"/>
        <end position="83"/>
    </location>
</feature>
<evidence type="ECO:0000313" key="8">
    <source>
        <dbReference type="Proteomes" id="UP001177140"/>
    </source>
</evidence>
<keyword evidence="5" id="KW-0472">Membrane</keyword>
<evidence type="ECO:0000256" key="4">
    <source>
        <dbReference type="ARBA" id="ARBA00022989"/>
    </source>
</evidence>
<protein>
    <submittedName>
        <fullName evidence="7">Uncharacterized protein</fullName>
    </submittedName>
</protein>
<dbReference type="Proteomes" id="UP001177140">
    <property type="component" value="Unassembled WGS sequence"/>
</dbReference>
<sequence length="355" mass="41006">MLRCFPTKATQTQSPNSSPPANPNLPSSSSANPQISLTVNLSTEYKENVTTESFKQIWYKIHQYQNSQSQNENSDEDDEEDEGREDRRSIFETNTTTELIAQVLQPNRDSVEEAIQKAKPSNLRNLVESYFNQSENTSRLVFNLHRNVDQARSLYAPLLSLLEILPLDSLISQPQCDFAFDVFNQFDSKLNPFPEPNSENFDEMRRCFCQLKFQLDRRLIKARKQLRLRRSLSFSVLSFLNNSRFCLSGNFAEKQLHHIAQIDAASKGTYVLNNDLDTIDRLVTRLYGVVESDKLLVRLGLERGKDRYLIQEVVKQLHKNHSNFLIQLKDLEEHLCLCFATVNRARGLLLQEIDI</sequence>
<comment type="caution">
    <text evidence="7">The sequence shown here is derived from an EMBL/GenBank/DDBJ whole genome shotgun (WGS) entry which is preliminary data.</text>
</comment>
<comment type="subcellular location">
    <subcellularLocation>
        <location evidence="1">Membrane</location>
    </subcellularLocation>
</comment>
<dbReference type="PANTHER" id="PTHR31113:SF5">
    <property type="entry name" value="OS04G0405700 PROTEIN"/>
    <property type="match status" value="1"/>
</dbReference>
<evidence type="ECO:0000256" key="1">
    <source>
        <dbReference type="ARBA" id="ARBA00004370"/>
    </source>
</evidence>
<name>A0AA41SF11_PAPNU</name>
<evidence type="ECO:0000256" key="2">
    <source>
        <dbReference type="ARBA" id="ARBA00009074"/>
    </source>
</evidence>
<feature type="region of interest" description="Disordered" evidence="6">
    <location>
        <begin position="1"/>
        <end position="33"/>
    </location>
</feature>
<evidence type="ECO:0000313" key="7">
    <source>
        <dbReference type="EMBL" id="MCL7035341.1"/>
    </source>
</evidence>
<feature type="region of interest" description="Disordered" evidence="6">
    <location>
        <begin position="65"/>
        <end position="92"/>
    </location>
</feature>
<keyword evidence="8" id="KW-1185">Reference proteome</keyword>
<comment type="similarity">
    <text evidence="2">Belongs to the UPF0496 family.</text>
</comment>
<organism evidence="7 8">
    <name type="scientific">Papaver nudicaule</name>
    <name type="common">Iceland poppy</name>
    <dbReference type="NCBI Taxonomy" id="74823"/>
    <lineage>
        <taxon>Eukaryota</taxon>
        <taxon>Viridiplantae</taxon>
        <taxon>Streptophyta</taxon>
        <taxon>Embryophyta</taxon>
        <taxon>Tracheophyta</taxon>
        <taxon>Spermatophyta</taxon>
        <taxon>Magnoliopsida</taxon>
        <taxon>Ranunculales</taxon>
        <taxon>Papaveraceae</taxon>
        <taxon>Papaveroideae</taxon>
        <taxon>Papaver</taxon>
    </lineage>
</organism>
<proteinExistence type="inferred from homology"/>
<accession>A0AA41SF11</accession>
<dbReference type="GO" id="GO:0016020">
    <property type="term" value="C:membrane"/>
    <property type="evidence" value="ECO:0007669"/>
    <property type="project" value="UniProtKB-SubCell"/>
</dbReference>
<keyword evidence="3" id="KW-0812">Transmembrane</keyword>
<dbReference type="PANTHER" id="PTHR31113">
    <property type="entry name" value="UPF0496 PROTEIN 3-RELATED"/>
    <property type="match status" value="1"/>
</dbReference>
<feature type="compositionally biased region" description="Low complexity" evidence="6">
    <location>
        <begin position="24"/>
        <end position="33"/>
    </location>
</feature>
<dbReference type="EMBL" id="JAJJMA010155731">
    <property type="protein sequence ID" value="MCL7035341.1"/>
    <property type="molecule type" value="Genomic_DNA"/>
</dbReference>
<evidence type="ECO:0000256" key="6">
    <source>
        <dbReference type="SAM" id="MobiDB-lite"/>
    </source>
</evidence>
<reference evidence="7" key="1">
    <citation type="submission" date="2022-03" db="EMBL/GenBank/DDBJ databases">
        <title>A functionally conserved STORR gene fusion in Papaver species that diverged 16.8 million years ago.</title>
        <authorList>
            <person name="Catania T."/>
        </authorList>
    </citation>
    <scope>NUCLEOTIDE SEQUENCE</scope>
    <source>
        <strain evidence="7">S-191538</strain>
    </source>
</reference>
<keyword evidence="4" id="KW-1133">Transmembrane helix</keyword>